<dbReference type="EMBL" id="JABTDW010000001">
    <property type="protein sequence ID" value="NSB17428.1"/>
    <property type="molecule type" value="Genomic_DNA"/>
</dbReference>
<accession>A0AAE5HAD1</accession>
<dbReference type="PANTHER" id="PTHR37829:SF3">
    <property type="entry name" value="PROTEIN JAYE-RELATED"/>
    <property type="match status" value="1"/>
</dbReference>
<dbReference type="Pfam" id="PF26078">
    <property type="entry name" value="Baseplate_J_M"/>
    <property type="match status" value="1"/>
</dbReference>
<comment type="similarity">
    <text evidence="1">Belongs to the Mu gp47/PBSX XkdT family.</text>
</comment>
<gene>
    <name evidence="5" type="ORF">BCD95_005687</name>
</gene>
<comment type="caution">
    <text evidence="5">The sequence shown here is derived from an EMBL/GenBank/DDBJ whole genome shotgun (WGS) entry which is preliminary data.</text>
</comment>
<dbReference type="InterPro" id="IPR006949">
    <property type="entry name" value="Barrel_Baseplate_J-like"/>
</dbReference>
<evidence type="ECO:0000259" key="4">
    <source>
        <dbReference type="Pfam" id="PF26079"/>
    </source>
</evidence>
<proteinExistence type="inferred from homology"/>
<dbReference type="Proteomes" id="UP000822184">
    <property type="component" value="Unassembled WGS sequence"/>
</dbReference>
<feature type="domain" description="Baseplate protein J-like barrel" evidence="2">
    <location>
        <begin position="90"/>
        <end position="171"/>
    </location>
</feature>
<dbReference type="Pfam" id="PF26079">
    <property type="entry name" value="Baseplate_J_C"/>
    <property type="match status" value="1"/>
</dbReference>
<sequence length="363" mass="39221">MSSYFESSETILDRMKSGITGVNTIEGSDIHNSQAPVSVELSNTKLQLDEVLKKVFAKSALDNGYDEWLEKRCSDFGIYRKAGNKANGYITFNGQAGATILANTIVQTQTGLRYFTSDSAVIPNGATNVKVKVVAENIGSAYNKIANTITYLPVRLINITSITNEEPFTNGYDIETNEDLFNRYITKIQTPASSGNKYHYKNWALECTGVGDCKVIPLWAGKGTVKVVIINSNKVGADATLIQTVKNYIDPNDGDGEGQAPIGATCTVVSADTKAINVNTTILLTENYTLDTVKTNIENELITYFKSVAFKQNYVSFAKIGSIILGTEGVADYNNLTINNGAVNVTLGDIEIPVIGSVVVTNA</sequence>
<dbReference type="AlphaFoldDB" id="A0AAE5HAD1"/>
<protein>
    <submittedName>
        <fullName evidence="5">Phage protein gp47/JayE</fullName>
    </submittedName>
</protein>
<dbReference type="InterPro" id="IPR058530">
    <property type="entry name" value="Baseplate_J-like_C"/>
</dbReference>
<evidence type="ECO:0000256" key="1">
    <source>
        <dbReference type="ARBA" id="ARBA00038087"/>
    </source>
</evidence>
<dbReference type="InterPro" id="IPR052399">
    <property type="entry name" value="Phage_Baseplate_Assmbl_Protein"/>
</dbReference>
<reference evidence="5" key="1">
    <citation type="submission" date="2020-06" db="EMBL/GenBank/DDBJ databases">
        <title>Genomic insights into acetone-butanol-ethanol (ABE) fermentation by sequencing solventogenic clostridia strains.</title>
        <authorList>
            <person name="Brown S."/>
        </authorList>
    </citation>
    <scope>NUCLEOTIDE SEQUENCE</scope>
    <source>
        <strain evidence="5">DJ123</strain>
    </source>
</reference>
<evidence type="ECO:0000313" key="6">
    <source>
        <dbReference type="Proteomes" id="UP000822184"/>
    </source>
</evidence>
<evidence type="ECO:0000259" key="3">
    <source>
        <dbReference type="Pfam" id="PF26078"/>
    </source>
</evidence>
<evidence type="ECO:0000259" key="2">
    <source>
        <dbReference type="Pfam" id="PF04865"/>
    </source>
</evidence>
<evidence type="ECO:0000313" key="5">
    <source>
        <dbReference type="EMBL" id="NSB17428.1"/>
    </source>
</evidence>
<dbReference type="Pfam" id="PF04865">
    <property type="entry name" value="Baseplate_J"/>
    <property type="match status" value="1"/>
</dbReference>
<dbReference type="InterPro" id="IPR058531">
    <property type="entry name" value="Baseplate_J_M"/>
</dbReference>
<dbReference type="PANTHER" id="PTHR37829">
    <property type="entry name" value="PHAGE-LIKE ELEMENT PBSX PROTEIN XKDT"/>
    <property type="match status" value="1"/>
</dbReference>
<dbReference type="RefSeq" id="WP_173715389.1">
    <property type="nucleotide sequence ID" value="NZ_JABTDW010000001.1"/>
</dbReference>
<feature type="domain" description="Baseplate J-like C-terminal" evidence="4">
    <location>
        <begin position="276"/>
        <end position="361"/>
    </location>
</feature>
<organism evidence="5 6">
    <name type="scientific">Clostridium beijerinckii</name>
    <name type="common">Clostridium MP</name>
    <dbReference type="NCBI Taxonomy" id="1520"/>
    <lineage>
        <taxon>Bacteria</taxon>
        <taxon>Bacillati</taxon>
        <taxon>Bacillota</taxon>
        <taxon>Clostridia</taxon>
        <taxon>Eubacteriales</taxon>
        <taxon>Clostridiaceae</taxon>
        <taxon>Clostridium</taxon>
    </lineage>
</organism>
<feature type="domain" description="Baseplate J-like central" evidence="3">
    <location>
        <begin position="193"/>
        <end position="270"/>
    </location>
</feature>
<name>A0AAE5HAD1_CLOBE</name>